<reference evidence="2" key="1">
    <citation type="submission" date="2022-01" db="EMBL/GenBank/DDBJ databases">
        <authorList>
            <person name="Lagorce A."/>
        </authorList>
    </citation>
    <scope>NUCLEOTIDE SEQUENCE</scope>
    <source>
        <strain evidence="2">Th15_F1_D04</strain>
    </source>
</reference>
<proteinExistence type="predicted"/>
<organism evidence="2 3">
    <name type="scientific">Vibrio owensii</name>
    <dbReference type="NCBI Taxonomy" id="696485"/>
    <lineage>
        <taxon>Bacteria</taxon>
        <taxon>Pseudomonadati</taxon>
        <taxon>Pseudomonadota</taxon>
        <taxon>Gammaproteobacteria</taxon>
        <taxon>Vibrionales</taxon>
        <taxon>Vibrionaceae</taxon>
        <taxon>Vibrio</taxon>
    </lineage>
</organism>
<keyword evidence="1" id="KW-0812">Transmembrane</keyword>
<keyword evidence="1" id="KW-1133">Transmembrane helix</keyword>
<evidence type="ECO:0000313" key="2">
    <source>
        <dbReference type="EMBL" id="CAH1537900.1"/>
    </source>
</evidence>
<sequence>MISFKHRQNLTKWTLLLVWWVVGVCLANNIGFIQSCVLEYTEDGAVAQTLMQATDSEEETASKCELSEHLINLDQHHIADQAVLVYTIALALILWLLSTTPYFPPFTEPILHKGRRVHLKICVFRE</sequence>
<comment type="caution">
    <text evidence="2">The sequence shown here is derived from an EMBL/GenBank/DDBJ whole genome shotgun (WGS) entry which is preliminary data.</text>
</comment>
<evidence type="ECO:0000313" key="3">
    <source>
        <dbReference type="Proteomes" id="UP001295420"/>
    </source>
</evidence>
<name>A0AAU9Q9U2_9VIBR</name>
<gene>
    <name evidence="2" type="ORF">THF1D04_50153</name>
</gene>
<accession>A0AAU9Q9U2</accession>
<protein>
    <submittedName>
        <fullName evidence="2">Suppression of copper sensitivity: copper binding protein ScsA</fullName>
    </submittedName>
</protein>
<feature type="transmembrane region" description="Helical" evidence="1">
    <location>
        <begin position="83"/>
        <end position="103"/>
    </location>
</feature>
<evidence type="ECO:0000256" key="1">
    <source>
        <dbReference type="SAM" id="Phobius"/>
    </source>
</evidence>
<dbReference type="AlphaFoldDB" id="A0AAU9Q9U2"/>
<dbReference type="EMBL" id="CAKMTQ010000045">
    <property type="protein sequence ID" value="CAH1537900.1"/>
    <property type="molecule type" value="Genomic_DNA"/>
</dbReference>
<keyword evidence="1" id="KW-0472">Membrane</keyword>
<dbReference type="Proteomes" id="UP001295420">
    <property type="component" value="Unassembled WGS sequence"/>
</dbReference>